<accession>A0ABT0GGN5</accession>
<proteinExistence type="predicted"/>
<evidence type="ECO:0000313" key="2">
    <source>
        <dbReference type="Proteomes" id="UP001431449"/>
    </source>
</evidence>
<reference evidence="1" key="1">
    <citation type="submission" date="2022-04" db="EMBL/GenBank/DDBJ databases">
        <title>Lysobacter sp. CAU 1642 isolated from sea sand.</title>
        <authorList>
            <person name="Kim W."/>
        </authorList>
    </citation>
    <scope>NUCLEOTIDE SEQUENCE</scope>
    <source>
        <strain evidence="1">CAU 1642</strain>
    </source>
</reference>
<organism evidence="1 2">
    <name type="scientific">Pseudomarimonas salicorniae</name>
    <dbReference type="NCBI Taxonomy" id="2933270"/>
    <lineage>
        <taxon>Bacteria</taxon>
        <taxon>Pseudomonadati</taxon>
        <taxon>Pseudomonadota</taxon>
        <taxon>Gammaproteobacteria</taxon>
        <taxon>Lysobacterales</taxon>
        <taxon>Lysobacteraceae</taxon>
        <taxon>Pseudomarimonas</taxon>
    </lineage>
</organism>
<gene>
    <name evidence="1" type="ORF">M0G41_05765</name>
</gene>
<name>A0ABT0GGN5_9GAMM</name>
<dbReference type="EMBL" id="JALNMH010000003">
    <property type="protein sequence ID" value="MCK7593175.1"/>
    <property type="molecule type" value="Genomic_DNA"/>
</dbReference>
<sequence length="104" mass="11572">MGPEQDMLLFQWGTYDWGEGEHFEADLTRQFIVPGKGDDPALYQLSLTFRYQPSDQLRAVESGEFWCASREEAAPFLAMVCASPALAVAQPLKPASVSLGFERV</sequence>
<dbReference type="Proteomes" id="UP001431449">
    <property type="component" value="Unassembled WGS sequence"/>
</dbReference>
<keyword evidence="2" id="KW-1185">Reference proteome</keyword>
<protein>
    <submittedName>
        <fullName evidence="1">Uncharacterized protein</fullName>
    </submittedName>
</protein>
<evidence type="ECO:0000313" key="1">
    <source>
        <dbReference type="EMBL" id="MCK7593175.1"/>
    </source>
</evidence>
<comment type="caution">
    <text evidence="1">The sequence shown here is derived from an EMBL/GenBank/DDBJ whole genome shotgun (WGS) entry which is preliminary data.</text>
</comment>